<reference evidence="2 3" key="2">
    <citation type="submission" date="2016-12" db="EMBL/GenBank/DDBJ databases">
        <title>Draft Genome Sequence of Cystobacter ferrugineus Strain Cbfe23.</title>
        <authorList>
            <person name="Akbar S."/>
            <person name="Dowd S.E."/>
            <person name="Stevens D.C."/>
        </authorList>
    </citation>
    <scope>NUCLEOTIDE SEQUENCE [LARGE SCALE GENOMIC DNA]</scope>
    <source>
        <strain evidence="2 3">Cbfe23</strain>
    </source>
</reference>
<accession>A0A1L9B9E5</accession>
<evidence type="ECO:0000256" key="1">
    <source>
        <dbReference type="SAM" id="SignalP"/>
    </source>
</evidence>
<gene>
    <name evidence="2" type="ORF">BON30_21800</name>
</gene>
<dbReference type="InterPro" id="IPR011754">
    <property type="entry name" value="Mxa_paralog_2268"/>
</dbReference>
<evidence type="ECO:0000313" key="3">
    <source>
        <dbReference type="Proteomes" id="UP000182229"/>
    </source>
</evidence>
<reference evidence="3" key="1">
    <citation type="submission" date="2016-11" db="EMBL/GenBank/DDBJ databases">
        <authorList>
            <person name="Shukria A."/>
            <person name="Stevens D.C."/>
        </authorList>
    </citation>
    <scope>NUCLEOTIDE SEQUENCE [LARGE SCALE GENOMIC DNA]</scope>
    <source>
        <strain evidence="3">Cbfe23</strain>
    </source>
</reference>
<keyword evidence="1" id="KW-0732">Signal</keyword>
<dbReference type="EMBL" id="MPIN01000005">
    <property type="protein sequence ID" value="OJH38858.1"/>
    <property type="molecule type" value="Genomic_DNA"/>
</dbReference>
<dbReference type="RefSeq" id="WP_071900291.1">
    <property type="nucleotide sequence ID" value="NZ_MPIN01000005.1"/>
</dbReference>
<dbReference type="OrthoDB" id="5524524at2"/>
<protein>
    <submittedName>
        <fullName evidence="2">Uncharacterized protein</fullName>
    </submittedName>
</protein>
<organism evidence="2 3">
    <name type="scientific">Cystobacter ferrugineus</name>
    <dbReference type="NCBI Taxonomy" id="83449"/>
    <lineage>
        <taxon>Bacteria</taxon>
        <taxon>Pseudomonadati</taxon>
        <taxon>Myxococcota</taxon>
        <taxon>Myxococcia</taxon>
        <taxon>Myxococcales</taxon>
        <taxon>Cystobacterineae</taxon>
        <taxon>Archangiaceae</taxon>
        <taxon>Cystobacter</taxon>
    </lineage>
</organism>
<dbReference type="NCBIfam" id="TIGR02268">
    <property type="entry name" value="Myxococcus xanthus paralogous family TIGR02268"/>
    <property type="match status" value="1"/>
</dbReference>
<keyword evidence="3" id="KW-1185">Reference proteome</keyword>
<dbReference type="AlphaFoldDB" id="A0A1L9B9E5"/>
<proteinExistence type="predicted"/>
<comment type="caution">
    <text evidence="2">The sequence shown here is derived from an EMBL/GenBank/DDBJ whole genome shotgun (WGS) entry which is preliminary data.</text>
</comment>
<evidence type="ECO:0000313" key="2">
    <source>
        <dbReference type="EMBL" id="OJH38858.1"/>
    </source>
</evidence>
<dbReference type="Pfam" id="PF09544">
    <property type="entry name" value="DUF2381"/>
    <property type="match status" value="1"/>
</dbReference>
<feature type="signal peptide" evidence="1">
    <location>
        <begin position="1"/>
        <end position="22"/>
    </location>
</feature>
<feature type="chain" id="PRO_5013018919" evidence="1">
    <location>
        <begin position="23"/>
        <end position="307"/>
    </location>
</feature>
<dbReference type="Proteomes" id="UP000182229">
    <property type="component" value="Unassembled WGS sequence"/>
</dbReference>
<name>A0A1L9B9E5_9BACT</name>
<sequence length="307" mass="34448">MRNFLPFRSALLVILLASVAMAREREPISRTVYLSDERKAEVPSVYVAGEMVTVLRFEKPCDRERTKMLGWEGRFEPVECVGKKVLVEPLKDLNPEDGFLLVVTLSDGKELPFTVTARNEQFDHQVNVFPDNETKGALKSRLTYAESRERVLEEENERFRKEASSIDHALAALLARDALKMTPFVKQYVSLAKNPRGAEILVTALTSKKPNKVAVVINLKNNSPSETWSLMEARLVAEGSGEQRPFALRATQESWGPGGESGKIAVVFDASAFDLKDGPDRLVLELFRRGSGVREAWVFLDRHMLGL</sequence>